<dbReference type="InterPro" id="IPR000210">
    <property type="entry name" value="BTB/POZ_dom"/>
</dbReference>
<feature type="domain" description="BTB" evidence="1">
    <location>
        <begin position="216"/>
        <end position="283"/>
    </location>
</feature>
<accession>A0A9J7J3I5</accession>
<dbReference type="OrthoDB" id="6359816at2759"/>
<evidence type="ECO:0000313" key="2">
    <source>
        <dbReference type="Proteomes" id="UP000301870"/>
    </source>
</evidence>
<dbReference type="InterPro" id="IPR011333">
    <property type="entry name" value="SKP1/BTB/POZ_sf"/>
</dbReference>
<gene>
    <name evidence="3" type="primary">LOC111362817</name>
</gene>
<name>A0A9J7J3I5_SPOLT</name>
<evidence type="ECO:0000313" key="3">
    <source>
        <dbReference type="RefSeq" id="XP_022835332.1"/>
    </source>
</evidence>
<dbReference type="PANTHER" id="PTHR24413">
    <property type="entry name" value="SPECKLE-TYPE POZ PROTEIN"/>
    <property type="match status" value="1"/>
</dbReference>
<dbReference type="SMART" id="SM00225">
    <property type="entry name" value="BTB"/>
    <property type="match status" value="1"/>
</dbReference>
<dbReference type="Pfam" id="PF00651">
    <property type="entry name" value="BTB"/>
    <property type="match status" value="1"/>
</dbReference>
<dbReference type="Gene3D" id="3.30.710.10">
    <property type="entry name" value="Potassium Channel Kv1.1, Chain A"/>
    <property type="match status" value="1"/>
</dbReference>
<proteinExistence type="predicted"/>
<dbReference type="PROSITE" id="PS50097">
    <property type="entry name" value="BTB"/>
    <property type="match status" value="1"/>
</dbReference>
<reference evidence="3" key="1">
    <citation type="submission" date="2025-08" db="UniProtKB">
        <authorList>
            <consortium name="RefSeq"/>
        </authorList>
    </citation>
    <scope>IDENTIFICATION</scope>
    <source>
        <strain evidence="3">Ishihara</strain>
        <tissue evidence="3">Whole body</tissue>
    </source>
</reference>
<protein>
    <submittedName>
        <fullName evidence="3">Speckle-type POZ protein-like</fullName>
    </submittedName>
</protein>
<dbReference type="RefSeq" id="XP_022835332.1">
    <property type="nucleotide sequence ID" value="XM_022979564.1"/>
</dbReference>
<keyword evidence="2" id="KW-1185">Reference proteome</keyword>
<organism evidence="2 3">
    <name type="scientific">Spodoptera litura</name>
    <name type="common">Asian cotton leafworm</name>
    <dbReference type="NCBI Taxonomy" id="69820"/>
    <lineage>
        <taxon>Eukaryota</taxon>
        <taxon>Metazoa</taxon>
        <taxon>Ecdysozoa</taxon>
        <taxon>Arthropoda</taxon>
        <taxon>Hexapoda</taxon>
        <taxon>Insecta</taxon>
        <taxon>Pterygota</taxon>
        <taxon>Neoptera</taxon>
        <taxon>Endopterygota</taxon>
        <taxon>Lepidoptera</taxon>
        <taxon>Glossata</taxon>
        <taxon>Ditrysia</taxon>
        <taxon>Noctuoidea</taxon>
        <taxon>Noctuidae</taxon>
        <taxon>Amphipyrinae</taxon>
        <taxon>Spodoptera</taxon>
    </lineage>
</organism>
<dbReference type="GeneID" id="111362817"/>
<sequence>MYLVLPTCIRGCICVRCIKFIRCSWRSTYFIWFVRIEILRTMSSINYTTRTEGQTKINTIIWTVPNFIILLENKTNREFRTEKSKDPTTDLSESRFQLKMQFLGRDNDIIEIYYLSPTPVFLKSVLTICLKRFEERSIVIKEYHTVQANKWQYLATLFKRDIASYDGRDIFLLSDGSLRLKFQFMVTNDIKVDRSNIPEAQLSNDFENLLNNGLFSDVTMKSVEDVEYKVHKAVLASRSAVLKAHFEHNTTECLTNIVESPLESEVLREVLTFIYSDKAPRVDEIPEKLLAAADYYQLSRLKNLCEEALHKKLTVENAIETLQLADLHSANTLKQLTLEFIKDGQAKLITKTEGWNKVKSVELIKRIYEYIMTDDIDADIK</sequence>
<evidence type="ECO:0000259" key="1">
    <source>
        <dbReference type="PROSITE" id="PS50097"/>
    </source>
</evidence>
<dbReference type="SUPFAM" id="SSF54695">
    <property type="entry name" value="POZ domain"/>
    <property type="match status" value="1"/>
</dbReference>
<dbReference type="Proteomes" id="UP000301870">
    <property type="component" value="Unplaced"/>
</dbReference>
<dbReference type="Gene3D" id="6.10.250.3030">
    <property type="match status" value="1"/>
</dbReference>
<dbReference type="KEGG" id="sliu:111362817"/>
<dbReference type="AlphaFoldDB" id="A0A9J7J3I5"/>